<evidence type="ECO:0000256" key="4">
    <source>
        <dbReference type="ARBA" id="ARBA00022475"/>
    </source>
</evidence>
<dbReference type="OrthoDB" id="9778595at2"/>
<dbReference type="InterPro" id="IPR024932">
    <property type="entry name" value="ApbE"/>
</dbReference>
<dbReference type="Gene3D" id="3.10.520.10">
    <property type="entry name" value="ApbE-like domains"/>
    <property type="match status" value="1"/>
</dbReference>
<evidence type="ECO:0000313" key="21">
    <source>
        <dbReference type="EMBL" id="ALS97491.1"/>
    </source>
</evidence>
<dbReference type="GO" id="GO:0016740">
    <property type="term" value="F:transferase activity"/>
    <property type="evidence" value="ECO:0007669"/>
    <property type="project" value="UniProtKB-UniRule"/>
</dbReference>
<evidence type="ECO:0000256" key="6">
    <source>
        <dbReference type="ARBA" id="ARBA00022630"/>
    </source>
</evidence>
<dbReference type="STRING" id="1526571.AT746_03865"/>
<gene>
    <name evidence="21" type="ORF">AT746_03865</name>
</gene>
<keyword evidence="4" id="KW-1003">Cell membrane</keyword>
<keyword evidence="22" id="KW-1185">Reference proteome</keyword>
<keyword evidence="7 18" id="KW-0808">Transferase</keyword>
<comment type="function">
    <text evidence="20">Flavin transferase that catalyzes the transfer of the FMN moiety of FAD and its covalent binding to the hydroxyl group of a threonine residue in a target flavoprotein.</text>
</comment>
<protein>
    <recommendedName>
        <fullName evidence="3 18">FAD:protein FMN transferase</fullName>
        <ecNumber evidence="2 18">2.7.1.180</ecNumber>
    </recommendedName>
    <alternativeName>
        <fullName evidence="15 18">Flavin transferase</fullName>
    </alternativeName>
</protein>
<feature type="binding site" evidence="19">
    <location>
        <position position="292"/>
    </location>
    <ligand>
        <name>Mg(2+)</name>
        <dbReference type="ChEBI" id="CHEBI:18420"/>
    </ligand>
</feature>
<comment type="subcellular location">
    <subcellularLocation>
        <location evidence="17 20">Cell inner membrane</location>
        <topology evidence="17 20">Lipid-anchor</topology>
        <orientation evidence="17 20">Periplasmic side</orientation>
    </subcellularLocation>
</comment>
<evidence type="ECO:0000256" key="19">
    <source>
        <dbReference type="PIRSR" id="PIRSR006268-2"/>
    </source>
</evidence>
<keyword evidence="6 18" id="KW-0285">Flavoprotein</keyword>
<evidence type="ECO:0000256" key="8">
    <source>
        <dbReference type="ARBA" id="ARBA00022723"/>
    </source>
</evidence>
<dbReference type="Pfam" id="PF02424">
    <property type="entry name" value="ApbE"/>
    <property type="match status" value="1"/>
</dbReference>
<evidence type="ECO:0000256" key="11">
    <source>
        <dbReference type="ARBA" id="ARBA00022842"/>
    </source>
</evidence>
<feature type="binding site" evidence="19">
    <location>
        <position position="178"/>
    </location>
    <ligand>
        <name>Mg(2+)</name>
        <dbReference type="ChEBI" id="CHEBI:18420"/>
    </ligand>
</feature>
<dbReference type="SUPFAM" id="SSF143631">
    <property type="entry name" value="ApbE-like"/>
    <property type="match status" value="1"/>
</dbReference>
<dbReference type="EMBL" id="CP013650">
    <property type="protein sequence ID" value="ALS97491.1"/>
    <property type="molecule type" value="Genomic_DNA"/>
</dbReference>
<feature type="signal peptide" evidence="20">
    <location>
        <begin position="1"/>
        <end position="28"/>
    </location>
</feature>
<keyword evidence="13" id="KW-0564">Palmitate</keyword>
<dbReference type="GO" id="GO:0005886">
    <property type="term" value="C:plasma membrane"/>
    <property type="evidence" value="ECO:0007669"/>
    <property type="project" value="UniProtKB-SubCell"/>
</dbReference>
<dbReference type="PANTHER" id="PTHR30040:SF2">
    <property type="entry name" value="FAD:PROTEIN FMN TRANSFERASE"/>
    <property type="match status" value="1"/>
</dbReference>
<evidence type="ECO:0000256" key="2">
    <source>
        <dbReference type="ARBA" id="ARBA00011955"/>
    </source>
</evidence>
<dbReference type="EC" id="2.7.1.180" evidence="2 18"/>
<evidence type="ECO:0000256" key="16">
    <source>
        <dbReference type="ARBA" id="ARBA00048540"/>
    </source>
</evidence>
<evidence type="ECO:0000256" key="14">
    <source>
        <dbReference type="ARBA" id="ARBA00023288"/>
    </source>
</evidence>
<keyword evidence="5 20" id="KW-0997">Cell inner membrane</keyword>
<dbReference type="RefSeq" id="WP_062476675.1">
    <property type="nucleotide sequence ID" value="NZ_CP013650.1"/>
</dbReference>
<dbReference type="FunFam" id="3.10.520.10:FF:000001">
    <property type="entry name" value="FAD:protein FMN transferase"/>
    <property type="match status" value="1"/>
</dbReference>
<name>A0A0U2Z3K4_9ALTE</name>
<dbReference type="PANTHER" id="PTHR30040">
    <property type="entry name" value="THIAMINE BIOSYNTHESIS LIPOPROTEIN APBE"/>
    <property type="match status" value="1"/>
</dbReference>
<comment type="similarity">
    <text evidence="1 18 20">Belongs to the ApbE family.</text>
</comment>
<dbReference type="AlphaFoldDB" id="A0A0U2Z3K4"/>
<dbReference type="PIRSF" id="PIRSF006268">
    <property type="entry name" value="ApbE"/>
    <property type="match status" value="1"/>
</dbReference>
<accession>A0A0U2Z3K4</accession>
<evidence type="ECO:0000256" key="20">
    <source>
        <dbReference type="RuleBase" id="RU363002"/>
    </source>
</evidence>
<evidence type="ECO:0000256" key="10">
    <source>
        <dbReference type="ARBA" id="ARBA00022827"/>
    </source>
</evidence>
<evidence type="ECO:0000256" key="15">
    <source>
        <dbReference type="ARBA" id="ARBA00031306"/>
    </source>
</evidence>
<evidence type="ECO:0000313" key="22">
    <source>
        <dbReference type="Proteomes" id="UP000068447"/>
    </source>
</evidence>
<proteinExistence type="inferred from homology"/>
<evidence type="ECO:0000256" key="17">
    <source>
        <dbReference type="ARBA" id="ARBA00060485"/>
    </source>
</evidence>
<keyword evidence="10 18" id="KW-0274">FAD</keyword>
<feature type="binding site" evidence="19">
    <location>
        <position position="296"/>
    </location>
    <ligand>
        <name>Mg(2+)</name>
        <dbReference type="ChEBI" id="CHEBI:18420"/>
    </ligand>
</feature>
<sequence length="340" mass="37578">MLGNSLKHRLVQLCIWPLVLLLAACTQAPVESVLHGRTMGTTYNIKFVNSTGLDEEQLKQQIDRKLERVNALMSTYDPQSELSQFNQWQSTEPFSLSDETLLVMREAKRLGELSGGLLDVTVGPLVNLWGFGPKARPEKIPSPQQIEAVRAAIGLDKLVLDTNSARKLQPDLYVDLSTIAKGYGVDVVADFMQEQGVEHYLVEIGGEMRLKGVKASGQSWRVAIEKPISTERAVQQIISVGDNALATSGDYRNYYEQDGVRYSHLIDPSTGYPIQHNLVSVTVVHPSSMTADGLATALNIMGAERGLAFAEKHNLAVMLITREKDGFKGYNTAEFEPYLQ</sequence>
<dbReference type="Proteomes" id="UP000068447">
    <property type="component" value="Chromosome"/>
</dbReference>
<reference evidence="21 22" key="1">
    <citation type="submission" date="2015-12" db="EMBL/GenBank/DDBJ databases">
        <title>Complete genome of Lacimicrobium alkaliphilum KCTC 32984.</title>
        <authorList>
            <person name="Kim S.-G."/>
            <person name="Lee Y.-J."/>
        </authorList>
    </citation>
    <scope>NUCLEOTIDE SEQUENCE [LARGE SCALE GENOMIC DNA]</scope>
    <source>
        <strain evidence="21 22">YelD216</strain>
    </source>
</reference>
<evidence type="ECO:0000256" key="12">
    <source>
        <dbReference type="ARBA" id="ARBA00023136"/>
    </source>
</evidence>
<comment type="catalytic activity">
    <reaction evidence="16 18 20">
        <text>L-threonyl-[protein] + FAD = FMN-L-threonyl-[protein] + AMP + H(+)</text>
        <dbReference type="Rhea" id="RHEA:36847"/>
        <dbReference type="Rhea" id="RHEA-COMP:11060"/>
        <dbReference type="Rhea" id="RHEA-COMP:11061"/>
        <dbReference type="ChEBI" id="CHEBI:15378"/>
        <dbReference type="ChEBI" id="CHEBI:30013"/>
        <dbReference type="ChEBI" id="CHEBI:57692"/>
        <dbReference type="ChEBI" id="CHEBI:74257"/>
        <dbReference type="ChEBI" id="CHEBI:456215"/>
        <dbReference type="EC" id="2.7.1.180"/>
    </reaction>
</comment>
<evidence type="ECO:0000256" key="9">
    <source>
        <dbReference type="ARBA" id="ARBA00022729"/>
    </source>
</evidence>
<evidence type="ECO:0000256" key="13">
    <source>
        <dbReference type="ARBA" id="ARBA00023139"/>
    </source>
</evidence>
<comment type="cofactor">
    <cofactor evidence="19">
        <name>Mg(2+)</name>
        <dbReference type="ChEBI" id="CHEBI:18420"/>
    </cofactor>
    <cofactor evidence="19">
        <name>Mn(2+)</name>
        <dbReference type="ChEBI" id="CHEBI:29035"/>
    </cofactor>
    <text evidence="19">Magnesium. Can also use manganese.</text>
</comment>
<keyword evidence="12" id="KW-0472">Membrane</keyword>
<feature type="chain" id="PRO_5006772991" description="FAD:protein FMN transferase" evidence="20">
    <location>
        <begin position="29"/>
        <end position="340"/>
    </location>
</feature>
<evidence type="ECO:0000256" key="18">
    <source>
        <dbReference type="PIRNR" id="PIRNR006268"/>
    </source>
</evidence>
<dbReference type="InterPro" id="IPR003374">
    <property type="entry name" value="ApbE-like_sf"/>
</dbReference>
<keyword evidence="8 18" id="KW-0479">Metal-binding</keyword>
<dbReference type="PROSITE" id="PS51257">
    <property type="entry name" value="PROKAR_LIPOPROTEIN"/>
    <property type="match status" value="1"/>
</dbReference>
<evidence type="ECO:0000256" key="5">
    <source>
        <dbReference type="ARBA" id="ARBA00022519"/>
    </source>
</evidence>
<evidence type="ECO:0000256" key="1">
    <source>
        <dbReference type="ARBA" id="ARBA00008282"/>
    </source>
</evidence>
<dbReference type="KEGG" id="lal:AT746_03865"/>
<keyword evidence="11 18" id="KW-0460">Magnesium</keyword>
<organism evidence="21 22">
    <name type="scientific">Lacimicrobium alkaliphilum</name>
    <dbReference type="NCBI Taxonomy" id="1526571"/>
    <lineage>
        <taxon>Bacteria</taxon>
        <taxon>Pseudomonadati</taxon>
        <taxon>Pseudomonadota</taxon>
        <taxon>Gammaproteobacteria</taxon>
        <taxon>Alteromonadales</taxon>
        <taxon>Alteromonadaceae</taxon>
        <taxon>Lacimicrobium</taxon>
    </lineage>
</organism>
<keyword evidence="9 20" id="KW-0732">Signal</keyword>
<keyword evidence="14 20" id="KW-0449">Lipoprotein</keyword>
<dbReference type="GO" id="GO:0046872">
    <property type="term" value="F:metal ion binding"/>
    <property type="evidence" value="ECO:0007669"/>
    <property type="project" value="UniProtKB-UniRule"/>
</dbReference>
<evidence type="ECO:0000256" key="3">
    <source>
        <dbReference type="ARBA" id="ARBA00016337"/>
    </source>
</evidence>
<evidence type="ECO:0000256" key="7">
    <source>
        <dbReference type="ARBA" id="ARBA00022679"/>
    </source>
</evidence>